<dbReference type="Proteomes" id="UP000247811">
    <property type="component" value="Unassembled WGS sequence"/>
</dbReference>
<dbReference type="Pfam" id="PF13462">
    <property type="entry name" value="Thioredoxin_4"/>
    <property type="match status" value="1"/>
</dbReference>
<evidence type="ECO:0000313" key="2">
    <source>
        <dbReference type="EMBL" id="PXW97614.1"/>
    </source>
</evidence>
<keyword evidence="3" id="KW-1185">Reference proteome</keyword>
<protein>
    <submittedName>
        <fullName evidence="2">Thioredoxin-like protein</fullName>
    </submittedName>
</protein>
<evidence type="ECO:0000259" key="1">
    <source>
        <dbReference type="Pfam" id="PF13462"/>
    </source>
</evidence>
<organism evidence="2 3">
    <name type="scientific">Sphaerotilus hippei</name>
    <dbReference type="NCBI Taxonomy" id="744406"/>
    <lineage>
        <taxon>Bacteria</taxon>
        <taxon>Pseudomonadati</taxon>
        <taxon>Pseudomonadota</taxon>
        <taxon>Betaproteobacteria</taxon>
        <taxon>Burkholderiales</taxon>
        <taxon>Sphaerotilaceae</taxon>
        <taxon>Sphaerotilus</taxon>
    </lineage>
</organism>
<dbReference type="PANTHER" id="PTHR33875">
    <property type="entry name" value="OS09G0542200 PROTEIN"/>
    <property type="match status" value="1"/>
</dbReference>
<dbReference type="SUPFAM" id="SSF52833">
    <property type="entry name" value="Thioredoxin-like"/>
    <property type="match status" value="1"/>
</dbReference>
<evidence type="ECO:0000313" key="3">
    <source>
        <dbReference type="Proteomes" id="UP000247811"/>
    </source>
</evidence>
<proteinExistence type="predicted"/>
<comment type="caution">
    <text evidence="2">The sequence shown here is derived from an EMBL/GenBank/DDBJ whole genome shotgun (WGS) entry which is preliminary data.</text>
</comment>
<gene>
    <name evidence="2" type="ORF">C7444_104217</name>
</gene>
<name>A0A318H3X6_9BURK</name>
<dbReference type="PANTHER" id="PTHR33875:SF2">
    <property type="entry name" value="ACR183CP"/>
    <property type="match status" value="1"/>
</dbReference>
<reference evidence="2 3" key="1">
    <citation type="submission" date="2018-05" db="EMBL/GenBank/DDBJ databases">
        <title>Genomic Encyclopedia of Type Strains, Phase IV (KMG-IV): sequencing the most valuable type-strain genomes for metagenomic binning, comparative biology and taxonomic classification.</title>
        <authorList>
            <person name="Goeker M."/>
        </authorList>
    </citation>
    <scope>NUCLEOTIDE SEQUENCE [LARGE SCALE GENOMIC DNA]</scope>
    <source>
        <strain evidence="2 3">DSM 566</strain>
    </source>
</reference>
<feature type="domain" description="Thioredoxin-like fold" evidence="1">
    <location>
        <begin position="24"/>
        <end position="188"/>
    </location>
</feature>
<dbReference type="Gene3D" id="3.40.30.10">
    <property type="entry name" value="Glutaredoxin"/>
    <property type="match status" value="1"/>
</dbReference>
<accession>A0A318H3X6</accession>
<dbReference type="InterPro" id="IPR036249">
    <property type="entry name" value="Thioredoxin-like_sf"/>
</dbReference>
<dbReference type="EMBL" id="QJJS01000004">
    <property type="protein sequence ID" value="PXW97614.1"/>
    <property type="molecule type" value="Genomic_DNA"/>
</dbReference>
<dbReference type="RefSeq" id="WP_110399996.1">
    <property type="nucleotide sequence ID" value="NZ_QJJS01000004.1"/>
</dbReference>
<dbReference type="AlphaFoldDB" id="A0A318H3X6"/>
<dbReference type="OrthoDB" id="6399456at2"/>
<dbReference type="InterPro" id="IPR012336">
    <property type="entry name" value="Thioredoxin-like_fold"/>
</dbReference>
<sequence>MSTTTSSPAPATRAADPLVWGRGPKTLEVFLEPTCPFSARAFAKFDDLLARAGEDRLTLKLRLLSQPWHLFSPVITRAILAASTTEGGKTAARAVMAAVFAQRDRFEPTDHCAGPLLDCSARALLALIEQHSGVALTEAFARPALQVDLKWQAKYARQNGIHVTPTFMIDGLVAPDMGSGEPVEAWLDRLGLA</sequence>